<reference evidence="2 3" key="1">
    <citation type="submission" date="2023-03" db="EMBL/GenBank/DDBJ databases">
        <title>Complete genome sequence of Tepidibacter sp. SWIR-1, isolated from a deep-sea hydrothermal vent.</title>
        <authorList>
            <person name="Li X."/>
        </authorList>
    </citation>
    <scope>NUCLEOTIDE SEQUENCE [LARGE SCALE GENOMIC DNA]</scope>
    <source>
        <strain evidence="2 3">SWIR-1</strain>
    </source>
</reference>
<gene>
    <name evidence="2" type="ORF">P4S50_01310</name>
</gene>
<accession>A0ABY8ED89</accession>
<sequence>MKKLLLLILSIPITVIIYIFLFLYSSPMSNDFEDCIISNIHKKNESIIDLKDELEFEWEKFYIFAPYKSKNEMYEEVDIKWNTVENMSEQFYKVVFVNKGKVICDDDISIGDFYIEADSYPVYSNNSKFKLDYNKNNFVVFKQISE</sequence>
<keyword evidence="1" id="KW-1133">Transmembrane helix</keyword>
<dbReference type="EMBL" id="CP120733">
    <property type="protein sequence ID" value="WFD10741.1"/>
    <property type="molecule type" value="Genomic_DNA"/>
</dbReference>
<evidence type="ECO:0000256" key="1">
    <source>
        <dbReference type="SAM" id="Phobius"/>
    </source>
</evidence>
<dbReference type="Proteomes" id="UP001222800">
    <property type="component" value="Chromosome"/>
</dbReference>
<evidence type="ECO:0008006" key="4">
    <source>
        <dbReference type="Google" id="ProtNLM"/>
    </source>
</evidence>
<evidence type="ECO:0000313" key="2">
    <source>
        <dbReference type="EMBL" id="WFD10741.1"/>
    </source>
</evidence>
<feature type="transmembrane region" description="Helical" evidence="1">
    <location>
        <begin position="6"/>
        <end position="24"/>
    </location>
</feature>
<keyword evidence="1" id="KW-0472">Membrane</keyword>
<keyword evidence="1" id="KW-0812">Transmembrane</keyword>
<dbReference type="RefSeq" id="WP_277732708.1">
    <property type="nucleotide sequence ID" value="NZ_CP120733.1"/>
</dbReference>
<keyword evidence="3" id="KW-1185">Reference proteome</keyword>
<organism evidence="2 3">
    <name type="scientific">Tepidibacter hydrothermalis</name>
    <dbReference type="NCBI Taxonomy" id="3036126"/>
    <lineage>
        <taxon>Bacteria</taxon>
        <taxon>Bacillati</taxon>
        <taxon>Bacillota</taxon>
        <taxon>Clostridia</taxon>
        <taxon>Peptostreptococcales</taxon>
        <taxon>Peptostreptococcaceae</taxon>
        <taxon>Tepidibacter</taxon>
    </lineage>
</organism>
<proteinExistence type="predicted"/>
<protein>
    <recommendedName>
        <fullName evidence="4">Lipoprotein</fullName>
    </recommendedName>
</protein>
<evidence type="ECO:0000313" key="3">
    <source>
        <dbReference type="Proteomes" id="UP001222800"/>
    </source>
</evidence>
<name>A0ABY8ED89_9FIRM</name>